<evidence type="ECO:0000256" key="1">
    <source>
        <dbReference type="SAM" id="MobiDB-lite"/>
    </source>
</evidence>
<feature type="domain" description="DUF305" evidence="2">
    <location>
        <begin position="70"/>
        <end position="213"/>
    </location>
</feature>
<name>A0A660L6Y1_9ACTN</name>
<proteinExistence type="predicted"/>
<dbReference type="AlphaFoldDB" id="A0A660L6Y1"/>
<dbReference type="PANTHER" id="PTHR36933:SF1">
    <property type="entry name" value="SLL0788 PROTEIN"/>
    <property type="match status" value="1"/>
</dbReference>
<evidence type="ECO:0000313" key="4">
    <source>
        <dbReference type="Proteomes" id="UP000278962"/>
    </source>
</evidence>
<sequence>MTILVVSAALAGCGGAKQDDPAAPDTAAPAEAQATTAPDVKVIQPGAPGEESKEVVPTPTPKGGGFVPEDVEFMQKMILHHDQALVMTALVPKNGGDTSVRLLAKRMEVSQQDEVLLMKQWLENRNFKADGGHADHASMPGMLTDEQLAELKAAKGREFDRLFLQFMTQHHEGALQMVRDLVFAGGGSEAEISQFVGHVDSDQSIEIQRMAELSEKLS</sequence>
<dbReference type="Gene3D" id="1.20.1260.10">
    <property type="match status" value="1"/>
</dbReference>
<organism evidence="3 4">
    <name type="scientific">Solirubrobacter pauli</name>
    <dbReference type="NCBI Taxonomy" id="166793"/>
    <lineage>
        <taxon>Bacteria</taxon>
        <taxon>Bacillati</taxon>
        <taxon>Actinomycetota</taxon>
        <taxon>Thermoleophilia</taxon>
        <taxon>Solirubrobacterales</taxon>
        <taxon>Solirubrobacteraceae</taxon>
        <taxon>Solirubrobacter</taxon>
    </lineage>
</organism>
<dbReference type="Pfam" id="PF03713">
    <property type="entry name" value="DUF305"/>
    <property type="match status" value="1"/>
</dbReference>
<accession>A0A660L6Y1</accession>
<evidence type="ECO:0000259" key="2">
    <source>
        <dbReference type="Pfam" id="PF03713"/>
    </source>
</evidence>
<keyword evidence="4" id="KW-1185">Reference proteome</keyword>
<gene>
    <name evidence="3" type="ORF">C8N24_0575</name>
</gene>
<dbReference type="RefSeq" id="WP_170178807.1">
    <property type="nucleotide sequence ID" value="NZ_RBIL01000001.1"/>
</dbReference>
<dbReference type="PANTHER" id="PTHR36933">
    <property type="entry name" value="SLL0788 PROTEIN"/>
    <property type="match status" value="1"/>
</dbReference>
<reference evidence="3 4" key="1">
    <citation type="submission" date="2018-10" db="EMBL/GenBank/DDBJ databases">
        <title>Genomic Encyclopedia of Archaeal and Bacterial Type Strains, Phase II (KMG-II): from individual species to whole genera.</title>
        <authorList>
            <person name="Goeker M."/>
        </authorList>
    </citation>
    <scope>NUCLEOTIDE SEQUENCE [LARGE SCALE GENOMIC DNA]</scope>
    <source>
        <strain evidence="3 4">DSM 14954</strain>
    </source>
</reference>
<dbReference type="Proteomes" id="UP000278962">
    <property type="component" value="Unassembled WGS sequence"/>
</dbReference>
<dbReference type="InterPro" id="IPR012347">
    <property type="entry name" value="Ferritin-like"/>
</dbReference>
<dbReference type="EMBL" id="RBIL01000001">
    <property type="protein sequence ID" value="RKQ90762.1"/>
    <property type="molecule type" value="Genomic_DNA"/>
</dbReference>
<comment type="caution">
    <text evidence="3">The sequence shown here is derived from an EMBL/GenBank/DDBJ whole genome shotgun (WGS) entry which is preliminary data.</text>
</comment>
<protein>
    <submittedName>
        <fullName evidence="3">Uncharacterized protein (DUF305 family)</fullName>
    </submittedName>
</protein>
<feature type="region of interest" description="Disordered" evidence="1">
    <location>
        <begin position="14"/>
        <end position="64"/>
    </location>
</feature>
<feature type="compositionally biased region" description="Low complexity" evidence="1">
    <location>
        <begin position="21"/>
        <end position="39"/>
    </location>
</feature>
<dbReference type="InterPro" id="IPR005183">
    <property type="entry name" value="DUF305_CopM-like"/>
</dbReference>
<evidence type="ECO:0000313" key="3">
    <source>
        <dbReference type="EMBL" id="RKQ90762.1"/>
    </source>
</evidence>